<organism evidence="2 3">
    <name type="scientific">Clostridium butyricum</name>
    <dbReference type="NCBI Taxonomy" id="1492"/>
    <lineage>
        <taxon>Bacteria</taxon>
        <taxon>Bacillati</taxon>
        <taxon>Bacillota</taxon>
        <taxon>Clostridia</taxon>
        <taxon>Eubacteriales</taxon>
        <taxon>Clostridiaceae</taxon>
        <taxon>Clostridium</taxon>
    </lineage>
</organism>
<evidence type="ECO:0000313" key="2">
    <source>
        <dbReference type="EMBL" id="NAS19359.1"/>
    </source>
</evidence>
<dbReference type="Pfam" id="PF05133">
    <property type="entry name" value="SPP1_portal"/>
    <property type="match status" value="1"/>
</dbReference>
<gene>
    <name evidence="2" type="ORF">GND98_016215</name>
</gene>
<evidence type="ECO:0000313" key="3">
    <source>
        <dbReference type="Proteomes" id="UP000474042"/>
    </source>
</evidence>
<accession>A0A6L9ESJ8</accession>
<dbReference type="InterPro" id="IPR021145">
    <property type="entry name" value="Portal_protein_SPP1_Gp6-like"/>
</dbReference>
<dbReference type="EMBL" id="WOFV02000069">
    <property type="protein sequence ID" value="NAS19359.1"/>
    <property type="molecule type" value="Genomic_DNA"/>
</dbReference>
<comment type="caution">
    <text evidence="2">The sequence shown here is derived from an EMBL/GenBank/DDBJ whole genome shotgun (WGS) entry which is preliminary data.</text>
</comment>
<protein>
    <submittedName>
        <fullName evidence="2">Phage portal protein</fullName>
    </submittedName>
</protein>
<reference evidence="2 3" key="1">
    <citation type="submission" date="2020-01" db="EMBL/GenBank/DDBJ databases">
        <title>Genome sequence of a 1,3-propanediol producer, Clostridium butyricum S3.</title>
        <authorList>
            <person name="Zhou J."/>
        </authorList>
    </citation>
    <scope>NUCLEOTIDE SEQUENCE [LARGE SCALE GENOMIC DNA]</scope>
    <source>
        <strain evidence="2 3">S3</strain>
    </source>
</reference>
<dbReference type="AlphaFoldDB" id="A0A6L9ESJ8"/>
<proteinExistence type="predicted"/>
<feature type="compositionally biased region" description="Polar residues" evidence="1">
    <location>
        <begin position="450"/>
        <end position="459"/>
    </location>
</feature>
<name>A0A6L9ESJ8_CLOBU</name>
<evidence type="ECO:0000256" key="1">
    <source>
        <dbReference type="SAM" id="MobiDB-lite"/>
    </source>
</evidence>
<sequence length="469" mass="53908">MDLKEIEFLQKCYADYLVKLGHYDDINRYYYGNTDSLAAFVPREGRSNLKVNTNFIQKLVDEEAQYSFGSDITYTSVEGNDQVVKDINYHLKNNKSDHDINLGIELIKYGMVFEINYLEEYEAEKFKFKNKIVSPLEGYMYLENDIPKYFLHMFHKQLEPEKTYIDVYTDKAIYHFDETWKEVISKTEHYFGIVPVGIGIIGGKAYSIDRGYEEGDKTVYNTIKNIQDALETNLSDIVSEISDFRNAIMKIYGVEAENEKDKDGNDIIDESTGKPKKKEPVVRNNCILLFGDKTSQDAEWLIKNVNDTFIKNTRDDLLNLIYTLTSHIDNNEKMQSNLSGMALRSKLQCLEAKCKMNEKAMINIIYIRISCLFKFLFLTQSKSYDVNTIKIQFTPNIPVDETGIADMISKLSASSVVSKETMRSWLPRIENPVAEGEKIKKELEDELPGSNLSNIQHTTDPIGGDGDEL</sequence>
<feature type="region of interest" description="Disordered" evidence="1">
    <location>
        <begin position="445"/>
        <end position="469"/>
    </location>
</feature>
<dbReference type="Proteomes" id="UP000474042">
    <property type="component" value="Unassembled WGS sequence"/>
</dbReference>